<name>A0ABU5QQ09_9BACT</name>
<comment type="caution">
    <text evidence="1">The sequence shown here is derived from an EMBL/GenBank/DDBJ whole genome shotgun (WGS) entry which is preliminary data.</text>
</comment>
<dbReference type="EMBL" id="JAYFUL010000026">
    <property type="protein sequence ID" value="MEA5259172.1"/>
    <property type="molecule type" value="Genomic_DNA"/>
</dbReference>
<evidence type="ECO:0000313" key="1">
    <source>
        <dbReference type="EMBL" id="MEA5259172.1"/>
    </source>
</evidence>
<accession>A0ABU5QQ09</accession>
<protein>
    <submittedName>
        <fullName evidence="1">Uncharacterized protein</fullName>
    </submittedName>
</protein>
<organism evidence="1 2">
    <name type="scientific">Arcicella aquatica</name>
    <dbReference type="NCBI Taxonomy" id="217141"/>
    <lineage>
        <taxon>Bacteria</taxon>
        <taxon>Pseudomonadati</taxon>
        <taxon>Bacteroidota</taxon>
        <taxon>Cytophagia</taxon>
        <taxon>Cytophagales</taxon>
        <taxon>Flectobacillaceae</taxon>
        <taxon>Arcicella</taxon>
    </lineage>
</organism>
<evidence type="ECO:0000313" key="2">
    <source>
        <dbReference type="Proteomes" id="UP001304671"/>
    </source>
</evidence>
<keyword evidence="2" id="KW-1185">Reference proteome</keyword>
<sequence length="85" mass="9494">MRSRATKRGKGSDSTKEEQILLQSAKIASSKAIRTSKALGLTVKIIRDGKIISINPDKSEVVLRTLDKHEVDTSRFKKGMILERK</sequence>
<gene>
    <name evidence="1" type="ORF">VB264_15355</name>
</gene>
<proteinExistence type="predicted"/>
<reference evidence="1 2" key="1">
    <citation type="submission" date="2023-12" db="EMBL/GenBank/DDBJ databases">
        <title>Novel species of the genus Arcicella isolated from rivers.</title>
        <authorList>
            <person name="Lu H."/>
        </authorList>
    </citation>
    <scope>NUCLEOTIDE SEQUENCE [LARGE SCALE GENOMIC DNA]</scope>
    <source>
        <strain evidence="1 2">LMG 21963</strain>
    </source>
</reference>
<dbReference type="Proteomes" id="UP001304671">
    <property type="component" value="Unassembled WGS sequence"/>
</dbReference>
<dbReference type="RefSeq" id="WP_323250681.1">
    <property type="nucleotide sequence ID" value="NZ_JAYFUL010000026.1"/>
</dbReference>